<reference evidence="1 2" key="1">
    <citation type="submission" date="2020-07" db="EMBL/GenBank/DDBJ databases">
        <title>Complete genome sequence analysis of Acidithiobacillus ferrivorans XJFY6S-08 reveals extreme environmental adaptation to alpine acid mine drainage.</title>
        <authorList>
            <person name="Yan L."/>
            <person name="Ni Y."/>
        </authorList>
    </citation>
    <scope>NUCLEOTIDE SEQUENCE [LARGE SCALE GENOMIC DNA]</scope>
    <source>
        <strain evidence="1 2">XJFY6S-08</strain>
    </source>
</reference>
<dbReference type="EMBL" id="CP059488">
    <property type="protein sequence ID" value="QQD72313.1"/>
    <property type="molecule type" value="Genomic_DNA"/>
</dbReference>
<proteinExistence type="predicted"/>
<protein>
    <submittedName>
        <fullName evidence="1">Uncharacterized protein</fullName>
    </submittedName>
</protein>
<evidence type="ECO:0000313" key="1">
    <source>
        <dbReference type="EMBL" id="QQD72313.1"/>
    </source>
</evidence>
<dbReference type="AlphaFoldDB" id="A0A7T4WCW3"/>
<gene>
    <name evidence="1" type="ORF">H2515_13045</name>
</gene>
<accession>A0A7T4WCW3</accession>
<dbReference type="Proteomes" id="UP000595420">
    <property type="component" value="Chromosome"/>
</dbReference>
<dbReference type="RefSeq" id="WP_198660346.1">
    <property type="nucleotide sequence ID" value="NZ_CP059488.1"/>
</dbReference>
<sequence length="69" mass="7811">MTPPTQDEIRIGGGVAHFAKKSIQSAVTRALAGDKRDQDMLINSRFLSAFFYYINQDVERKAARRRAKP</sequence>
<name>A0A7T4WCW3_9PROT</name>
<evidence type="ECO:0000313" key="2">
    <source>
        <dbReference type="Proteomes" id="UP000595420"/>
    </source>
</evidence>
<organism evidence="1 2">
    <name type="scientific">Acidithiobacillus ferrivorans</name>
    <dbReference type="NCBI Taxonomy" id="160808"/>
    <lineage>
        <taxon>Bacteria</taxon>
        <taxon>Pseudomonadati</taxon>
        <taxon>Pseudomonadota</taxon>
        <taxon>Acidithiobacillia</taxon>
        <taxon>Acidithiobacillales</taxon>
        <taxon>Acidithiobacillaceae</taxon>
        <taxon>Acidithiobacillus</taxon>
    </lineage>
</organism>